<comment type="caution">
    <text evidence="2">The sequence shown here is derived from an EMBL/GenBank/DDBJ whole genome shotgun (WGS) entry which is preliminary data.</text>
</comment>
<proteinExistence type="predicted"/>
<sequence>MGFFAEHTEDDSTMLQRENLPFWEWSSCKRRAPVVGARRQVGWRIHSVIGAECAARQTATAPGKAAITFGIKERPQRCESWLSVEQPSFHKVIKQEETPANDFLIYLSLLLDTTSLDDSDDDSDTDLENSSVLSSPRPKCLPQTKNCITTTRIKMSIPTNQVQKQPFPIDRFNLEPDFFIEGIPYCFNIDGILVCQPKEGAEYQKVHTWPEVSPSFQGAPGATLIPSTCTTGGASELNSEIPKVASEREVPAAFF</sequence>
<gene>
    <name evidence="2" type="ORF">CTheo_4853</name>
</gene>
<dbReference type="Proteomes" id="UP000383932">
    <property type="component" value="Unassembled WGS sequence"/>
</dbReference>
<evidence type="ECO:0000256" key="1">
    <source>
        <dbReference type="SAM" id="MobiDB-lite"/>
    </source>
</evidence>
<organism evidence="2 3">
    <name type="scientific">Ceratobasidium theobromae</name>
    <dbReference type="NCBI Taxonomy" id="1582974"/>
    <lineage>
        <taxon>Eukaryota</taxon>
        <taxon>Fungi</taxon>
        <taxon>Dikarya</taxon>
        <taxon>Basidiomycota</taxon>
        <taxon>Agaricomycotina</taxon>
        <taxon>Agaricomycetes</taxon>
        <taxon>Cantharellales</taxon>
        <taxon>Ceratobasidiaceae</taxon>
        <taxon>Ceratobasidium</taxon>
    </lineage>
</organism>
<evidence type="ECO:0000313" key="2">
    <source>
        <dbReference type="EMBL" id="KAB5591689.1"/>
    </source>
</evidence>
<evidence type="ECO:0000313" key="3">
    <source>
        <dbReference type="Proteomes" id="UP000383932"/>
    </source>
</evidence>
<keyword evidence="3" id="KW-1185">Reference proteome</keyword>
<accession>A0A5N5QJ73</accession>
<feature type="compositionally biased region" description="Acidic residues" evidence="1">
    <location>
        <begin position="117"/>
        <end position="127"/>
    </location>
</feature>
<feature type="region of interest" description="Disordered" evidence="1">
    <location>
        <begin position="117"/>
        <end position="138"/>
    </location>
</feature>
<dbReference type="AlphaFoldDB" id="A0A5N5QJ73"/>
<reference evidence="2 3" key="1">
    <citation type="journal article" date="2019" name="Fungal Biol. Biotechnol.">
        <title>Draft genome sequence of fastidious pathogen Ceratobasidium theobromae, which causes vascular-streak dieback in Theobroma cacao.</title>
        <authorList>
            <person name="Ali S.S."/>
            <person name="Asman A."/>
            <person name="Shao J."/>
            <person name="Firmansyah A.P."/>
            <person name="Susilo A.W."/>
            <person name="Rosmana A."/>
            <person name="McMahon P."/>
            <person name="Junaid M."/>
            <person name="Guest D."/>
            <person name="Kheng T.Y."/>
            <person name="Meinhardt L.W."/>
            <person name="Bailey B.A."/>
        </authorList>
    </citation>
    <scope>NUCLEOTIDE SEQUENCE [LARGE SCALE GENOMIC DNA]</scope>
    <source>
        <strain evidence="2 3">CT2</strain>
    </source>
</reference>
<name>A0A5N5QJ73_9AGAM</name>
<dbReference type="EMBL" id="SSOP01000093">
    <property type="protein sequence ID" value="KAB5591689.1"/>
    <property type="molecule type" value="Genomic_DNA"/>
</dbReference>
<protein>
    <submittedName>
        <fullName evidence="2">Uncharacterized protein</fullName>
    </submittedName>
</protein>